<keyword evidence="3 5" id="KW-0067">ATP-binding</keyword>
<dbReference type="Gene3D" id="3.40.50.300">
    <property type="entry name" value="P-loop containing nucleotide triphosphate hydrolases"/>
    <property type="match status" value="1"/>
</dbReference>
<dbReference type="PROSITE" id="PS50893">
    <property type="entry name" value="ABC_TRANSPORTER_2"/>
    <property type="match status" value="1"/>
</dbReference>
<reference evidence="6" key="1">
    <citation type="submission" date="2016-11" db="EMBL/GenBank/DDBJ databases">
        <title>Actinomyces gypaetusis sp. nov. isolated from Gypaetus barbatus in Qinghai Tibet Plateau China.</title>
        <authorList>
            <person name="Meng X."/>
        </authorList>
    </citation>
    <scope>NUCLEOTIDE SEQUENCE [LARGE SCALE GENOMIC DNA]</scope>
    <source>
        <strain evidence="6">DSM 15383</strain>
    </source>
</reference>
<dbReference type="FunFam" id="3.40.50.300:FF:000134">
    <property type="entry name" value="Iron-enterobactin ABC transporter ATP-binding protein"/>
    <property type="match status" value="1"/>
</dbReference>
<dbReference type="SMART" id="SM00382">
    <property type="entry name" value="AAA"/>
    <property type="match status" value="1"/>
</dbReference>
<gene>
    <name evidence="5" type="ORF">BM477_00275</name>
</gene>
<dbReference type="Pfam" id="PF00005">
    <property type="entry name" value="ABC_tran"/>
    <property type="match status" value="1"/>
</dbReference>
<dbReference type="InterPro" id="IPR017871">
    <property type="entry name" value="ABC_transporter-like_CS"/>
</dbReference>
<dbReference type="PROSITE" id="PS00211">
    <property type="entry name" value="ABC_TRANSPORTER_1"/>
    <property type="match status" value="1"/>
</dbReference>
<dbReference type="InterPro" id="IPR003593">
    <property type="entry name" value="AAA+_ATPase"/>
</dbReference>
<evidence type="ECO:0000256" key="2">
    <source>
        <dbReference type="ARBA" id="ARBA00022741"/>
    </source>
</evidence>
<feature type="domain" description="ABC transporter" evidence="4">
    <location>
        <begin position="6"/>
        <end position="238"/>
    </location>
</feature>
<dbReference type="RefSeq" id="WP_075360691.1">
    <property type="nucleotide sequence ID" value="NZ_MPDM01000001.1"/>
</dbReference>
<dbReference type="InterPro" id="IPR027417">
    <property type="entry name" value="P-loop_NTPase"/>
</dbReference>
<dbReference type="InterPro" id="IPR022508">
    <property type="entry name" value="ABC_trspt_anch-rpt_ATP-bd"/>
</dbReference>
<dbReference type="PANTHER" id="PTHR42734">
    <property type="entry name" value="METAL TRANSPORT SYSTEM ATP-BINDING PROTEIN TM_0124-RELATED"/>
    <property type="match status" value="1"/>
</dbReference>
<organism evidence="5 6">
    <name type="scientific">Boudabousia marimammalium</name>
    <dbReference type="NCBI Taxonomy" id="156892"/>
    <lineage>
        <taxon>Bacteria</taxon>
        <taxon>Bacillati</taxon>
        <taxon>Actinomycetota</taxon>
        <taxon>Actinomycetes</taxon>
        <taxon>Actinomycetales</taxon>
        <taxon>Actinomycetaceae</taxon>
        <taxon>Boudabousia</taxon>
    </lineage>
</organism>
<dbReference type="EMBL" id="MPDM01000001">
    <property type="protein sequence ID" value="OKL50450.1"/>
    <property type="molecule type" value="Genomic_DNA"/>
</dbReference>
<dbReference type="GO" id="GO:0016887">
    <property type="term" value="F:ATP hydrolysis activity"/>
    <property type="evidence" value="ECO:0007669"/>
    <property type="project" value="InterPro"/>
</dbReference>
<dbReference type="Proteomes" id="UP000186465">
    <property type="component" value="Unassembled WGS sequence"/>
</dbReference>
<dbReference type="CDD" id="cd03235">
    <property type="entry name" value="ABC_Metallic_Cations"/>
    <property type="match status" value="1"/>
</dbReference>
<evidence type="ECO:0000259" key="4">
    <source>
        <dbReference type="PROSITE" id="PS50893"/>
    </source>
</evidence>
<dbReference type="SUPFAM" id="SSF52540">
    <property type="entry name" value="P-loop containing nucleoside triphosphate hydrolases"/>
    <property type="match status" value="1"/>
</dbReference>
<keyword evidence="1" id="KW-0813">Transport</keyword>
<dbReference type="STRING" id="156892.BM477_00275"/>
<protein>
    <submittedName>
        <fullName evidence="5">Anchored repeat-type ABC transporter ATP-binding subunit</fullName>
    </submittedName>
</protein>
<evidence type="ECO:0000313" key="5">
    <source>
        <dbReference type="EMBL" id="OKL50450.1"/>
    </source>
</evidence>
<dbReference type="InterPro" id="IPR003439">
    <property type="entry name" value="ABC_transporter-like_ATP-bd"/>
</dbReference>
<dbReference type="NCBIfam" id="TIGR03771">
    <property type="entry name" value="anch_rpt_ABC"/>
    <property type="match status" value="1"/>
</dbReference>
<evidence type="ECO:0000256" key="3">
    <source>
        <dbReference type="ARBA" id="ARBA00022840"/>
    </source>
</evidence>
<evidence type="ECO:0000313" key="6">
    <source>
        <dbReference type="Proteomes" id="UP000186465"/>
    </source>
</evidence>
<sequence length="248" mass="27048">MTEPVLEIRGLNVSLSGRRILRDVDLTCEKGELLGLLGPNGAGKTTMLRTMMGLVMPTAGSIKVQGMTGKKAADLIGYVPQRQDIAWEFPVTVAQLVMTGRGRRIGWLRSAKTEDWQAVFSALEQVQMRAYADRPIAELSGGQRQRILIARALVNSPALLVLDEPFTGLDMPTQELLSALFRQLTEGGTSLLMTTHDLTHAMVICDRVALLNRAIVAEGAPSALRDPQVWMDTFRVSAASPLLKQLGI</sequence>
<keyword evidence="2" id="KW-0547">Nucleotide-binding</keyword>
<proteinExistence type="predicted"/>
<name>A0A1Q5PSV3_9ACTO</name>
<comment type="caution">
    <text evidence="5">The sequence shown here is derived from an EMBL/GenBank/DDBJ whole genome shotgun (WGS) entry which is preliminary data.</text>
</comment>
<dbReference type="GO" id="GO:0005524">
    <property type="term" value="F:ATP binding"/>
    <property type="evidence" value="ECO:0007669"/>
    <property type="project" value="UniProtKB-KW"/>
</dbReference>
<dbReference type="OrthoDB" id="5296765at2"/>
<evidence type="ECO:0000256" key="1">
    <source>
        <dbReference type="ARBA" id="ARBA00022448"/>
    </source>
</evidence>
<accession>A0A1Q5PSV3</accession>
<keyword evidence="6" id="KW-1185">Reference proteome</keyword>
<dbReference type="AlphaFoldDB" id="A0A1Q5PSV3"/>
<dbReference type="InterPro" id="IPR050153">
    <property type="entry name" value="Metal_Ion_Import_ABC"/>
</dbReference>